<name>A0A392Q983_9FABA</name>
<keyword evidence="5" id="KW-1185">Reference proteome</keyword>
<accession>A0A392Q983</accession>
<feature type="non-terminal residue" evidence="4">
    <location>
        <position position="1"/>
    </location>
</feature>
<dbReference type="InterPro" id="IPR012394">
    <property type="entry name" value="Aldehyde_DH_NAD(P)"/>
</dbReference>
<evidence type="ECO:0000313" key="4">
    <source>
        <dbReference type="EMBL" id="MCI20694.1"/>
    </source>
</evidence>
<dbReference type="PANTHER" id="PTHR43570">
    <property type="entry name" value="ALDEHYDE DEHYDROGENASE"/>
    <property type="match status" value="1"/>
</dbReference>
<comment type="similarity">
    <text evidence="1">Belongs to the aldehyde dehydrogenase family.</text>
</comment>
<dbReference type="InterPro" id="IPR016161">
    <property type="entry name" value="Ald_DH/histidinol_DH"/>
</dbReference>
<protein>
    <submittedName>
        <fullName evidence="4">Aldehyde dehydrogenase family 3 member F1-like</fullName>
    </submittedName>
</protein>
<evidence type="ECO:0000259" key="3">
    <source>
        <dbReference type="Pfam" id="PF00171"/>
    </source>
</evidence>
<dbReference type="Proteomes" id="UP000265520">
    <property type="component" value="Unassembled WGS sequence"/>
</dbReference>
<reference evidence="4 5" key="1">
    <citation type="journal article" date="2018" name="Front. Plant Sci.">
        <title>Red Clover (Trifolium pratense) and Zigzag Clover (T. medium) - A Picture of Genomic Similarities and Differences.</title>
        <authorList>
            <person name="Dluhosova J."/>
            <person name="Istvanek J."/>
            <person name="Nedelnik J."/>
            <person name="Repkova J."/>
        </authorList>
    </citation>
    <scope>NUCLEOTIDE SEQUENCE [LARGE SCALE GENOMIC DNA]</scope>
    <source>
        <strain evidence="5">cv. 10/8</strain>
        <tissue evidence="4">Leaf</tissue>
    </source>
</reference>
<dbReference type="EMBL" id="LXQA010121165">
    <property type="protein sequence ID" value="MCI20694.1"/>
    <property type="molecule type" value="Genomic_DNA"/>
</dbReference>
<dbReference type="InterPro" id="IPR015590">
    <property type="entry name" value="Aldehyde_DH_dom"/>
</dbReference>
<dbReference type="GO" id="GO:0006081">
    <property type="term" value="P:aldehyde metabolic process"/>
    <property type="evidence" value="ECO:0007669"/>
    <property type="project" value="InterPro"/>
</dbReference>
<dbReference type="GO" id="GO:0005737">
    <property type="term" value="C:cytoplasm"/>
    <property type="evidence" value="ECO:0007669"/>
    <property type="project" value="TreeGrafter"/>
</dbReference>
<comment type="caution">
    <text evidence="4">The sequence shown here is derived from an EMBL/GenBank/DDBJ whole genome shotgun (WGS) entry which is preliminary data.</text>
</comment>
<dbReference type="Pfam" id="PF00171">
    <property type="entry name" value="Aldedh"/>
    <property type="match status" value="1"/>
</dbReference>
<organism evidence="4 5">
    <name type="scientific">Trifolium medium</name>
    <dbReference type="NCBI Taxonomy" id="97028"/>
    <lineage>
        <taxon>Eukaryota</taxon>
        <taxon>Viridiplantae</taxon>
        <taxon>Streptophyta</taxon>
        <taxon>Embryophyta</taxon>
        <taxon>Tracheophyta</taxon>
        <taxon>Spermatophyta</taxon>
        <taxon>Magnoliopsida</taxon>
        <taxon>eudicotyledons</taxon>
        <taxon>Gunneridae</taxon>
        <taxon>Pentapetalae</taxon>
        <taxon>rosids</taxon>
        <taxon>fabids</taxon>
        <taxon>Fabales</taxon>
        <taxon>Fabaceae</taxon>
        <taxon>Papilionoideae</taxon>
        <taxon>50 kb inversion clade</taxon>
        <taxon>NPAAA clade</taxon>
        <taxon>Hologalegina</taxon>
        <taxon>IRL clade</taxon>
        <taxon>Trifolieae</taxon>
        <taxon>Trifolium</taxon>
    </lineage>
</organism>
<dbReference type="GO" id="GO:0004029">
    <property type="term" value="F:aldehyde dehydrogenase (NAD+) activity"/>
    <property type="evidence" value="ECO:0007669"/>
    <property type="project" value="TreeGrafter"/>
</dbReference>
<evidence type="ECO:0000313" key="5">
    <source>
        <dbReference type="Proteomes" id="UP000265520"/>
    </source>
</evidence>
<proteinExistence type="inferred from homology"/>
<dbReference type="SUPFAM" id="SSF53720">
    <property type="entry name" value="ALDH-like"/>
    <property type="match status" value="1"/>
</dbReference>
<keyword evidence="2" id="KW-0560">Oxidoreductase</keyword>
<dbReference type="PANTHER" id="PTHR43570:SF17">
    <property type="entry name" value="ALDEHYDE DEHYDROGENASE FAMILY 3 MEMBER F1"/>
    <property type="match status" value="1"/>
</dbReference>
<dbReference type="AlphaFoldDB" id="A0A392Q983"/>
<feature type="domain" description="Aldehyde dehydrogenase" evidence="3">
    <location>
        <begin position="6"/>
        <end position="69"/>
    </location>
</feature>
<evidence type="ECO:0000256" key="1">
    <source>
        <dbReference type="ARBA" id="ARBA00009986"/>
    </source>
</evidence>
<evidence type="ECO:0000256" key="2">
    <source>
        <dbReference type="ARBA" id="ARBA00023002"/>
    </source>
</evidence>
<dbReference type="Gene3D" id="3.40.605.10">
    <property type="entry name" value="Aldehyde Dehydrogenase, Chain A, domain 1"/>
    <property type="match status" value="1"/>
</dbReference>
<sequence>LALDPLIGAISAGNVVVIKPSDQAPACSSFLANTLPQYLDTNAIKVIEGGGDVCEQILLHKWDKIFFTGIFSFEFPEKLKSVFKFEPFGLNSTTINALTA</sequence>
<dbReference type="InterPro" id="IPR016162">
    <property type="entry name" value="Ald_DH_N"/>
</dbReference>